<organism evidence="1 2">
    <name type="scientific">Pseudonocardia benzenivorans</name>
    <dbReference type="NCBI Taxonomy" id="228005"/>
    <lineage>
        <taxon>Bacteria</taxon>
        <taxon>Bacillati</taxon>
        <taxon>Actinomycetota</taxon>
        <taxon>Actinomycetes</taxon>
        <taxon>Pseudonocardiales</taxon>
        <taxon>Pseudonocardiaceae</taxon>
        <taxon>Pseudonocardia</taxon>
    </lineage>
</organism>
<dbReference type="SUPFAM" id="SSF53098">
    <property type="entry name" value="Ribonuclease H-like"/>
    <property type="match status" value="1"/>
</dbReference>
<dbReference type="InterPro" id="IPR012337">
    <property type="entry name" value="RNaseH-like_sf"/>
</dbReference>
<reference evidence="2" key="1">
    <citation type="journal article" date="2019" name="Int. J. Syst. Evol. Microbiol.">
        <title>The Global Catalogue of Microorganisms (GCM) 10K type strain sequencing project: providing services to taxonomists for standard genome sequencing and annotation.</title>
        <authorList>
            <consortium name="The Broad Institute Genomics Platform"/>
            <consortium name="The Broad Institute Genome Sequencing Center for Infectious Disease"/>
            <person name="Wu L."/>
            <person name="Ma J."/>
        </authorList>
    </citation>
    <scope>NUCLEOTIDE SEQUENCE [LARGE SCALE GENOMIC DNA]</scope>
    <source>
        <strain evidence="2">CCUG 49018</strain>
    </source>
</reference>
<dbReference type="RefSeq" id="WP_346091638.1">
    <property type="nucleotide sequence ID" value="NZ_BAABKS010000030.1"/>
</dbReference>
<gene>
    <name evidence="1" type="ORF">ACFQ34_27550</name>
</gene>
<name>A0ABW3VQX6_9PSEU</name>
<evidence type="ECO:0008006" key="3">
    <source>
        <dbReference type="Google" id="ProtNLM"/>
    </source>
</evidence>
<keyword evidence="2" id="KW-1185">Reference proteome</keyword>
<comment type="caution">
    <text evidence="1">The sequence shown here is derived from an EMBL/GenBank/DDBJ whole genome shotgun (WGS) entry which is preliminary data.</text>
</comment>
<evidence type="ECO:0000313" key="2">
    <source>
        <dbReference type="Proteomes" id="UP001597182"/>
    </source>
</evidence>
<protein>
    <recommendedName>
        <fullName evidence="3">NurA domain-containing protein</fullName>
    </recommendedName>
</protein>
<dbReference type="EMBL" id="JBHTMB010000263">
    <property type="protein sequence ID" value="MFD1237058.1"/>
    <property type="molecule type" value="Genomic_DNA"/>
</dbReference>
<sequence length="331" mass="35225">MPDTVTTTRMRFTVDPWDPSYGTGLDAESGDEGAVSEATVDATVELAPDRWAPVPPDPAVRPPAATLFVDGVRRIDAQAWVESGDGTAAALCASYAAGVVCCAGERAEPTAVRVARSLLTTAPEAVDVETPAGRYDAVVVPPRADLAPAQTLGLALQHRLGEIEVEAATRAREAGGLPEDDLLVVDGPLRGRQHLPRALGYIKTHRTRYLPPALDPVVAALAPGERTPVFLLGTSWRRYTWYLRLPTAPGSPWAGVVRLECSAALAAGEAAAMAALSQATLARYASHGYKDSRAPQNLYPIGGLERLLRRRLGDAGVVYRALRRAAWRPVS</sequence>
<evidence type="ECO:0000313" key="1">
    <source>
        <dbReference type="EMBL" id="MFD1237058.1"/>
    </source>
</evidence>
<proteinExistence type="predicted"/>
<accession>A0ABW3VQX6</accession>
<dbReference type="Proteomes" id="UP001597182">
    <property type="component" value="Unassembled WGS sequence"/>
</dbReference>